<dbReference type="EMBL" id="JAJHJB010000023">
    <property type="protein sequence ID" value="MCC5466799.1"/>
    <property type="molecule type" value="Genomic_DNA"/>
</dbReference>
<feature type="domain" description="HTH hxlR-type" evidence="4">
    <location>
        <begin position="7"/>
        <end position="102"/>
    </location>
</feature>
<gene>
    <name evidence="5" type="ORF">LMF89_15740</name>
</gene>
<keyword evidence="3" id="KW-0804">Transcription</keyword>
<comment type="caution">
    <text evidence="5">The sequence shown here is derived from an EMBL/GenBank/DDBJ whole genome shotgun (WGS) entry which is preliminary data.</text>
</comment>
<sequence length="102" mass="11876">MAITRICNKYKSAFNILGKKWTGLILRVLQEGPMKFTDISNLIPEMSDKMLGERFRELEIQGLITRKVYSTIPVRIEYELTDKGKGLKLALDEIQKWAETWI</sequence>
<dbReference type="RefSeq" id="WP_229535897.1">
    <property type="nucleotide sequence ID" value="NZ_JAJHJB010000023.1"/>
</dbReference>
<dbReference type="InterPro" id="IPR036390">
    <property type="entry name" value="WH_DNA-bd_sf"/>
</dbReference>
<evidence type="ECO:0000259" key="4">
    <source>
        <dbReference type="PROSITE" id="PS51118"/>
    </source>
</evidence>
<dbReference type="PROSITE" id="PS51118">
    <property type="entry name" value="HTH_HXLR"/>
    <property type="match status" value="1"/>
</dbReference>
<dbReference type="InterPro" id="IPR036388">
    <property type="entry name" value="WH-like_DNA-bd_sf"/>
</dbReference>
<dbReference type="Gene3D" id="1.10.10.10">
    <property type="entry name" value="Winged helix-like DNA-binding domain superfamily/Winged helix DNA-binding domain"/>
    <property type="match status" value="1"/>
</dbReference>
<name>A0ABS8HW92_9FIRM</name>
<reference evidence="5" key="1">
    <citation type="submission" date="2021-11" db="EMBL/GenBank/DDBJ databases">
        <title>Description of a new species Pelosinus isolated from the bottom sediments of Lake Baikal.</title>
        <authorList>
            <person name="Zakharyuk A."/>
        </authorList>
    </citation>
    <scope>NUCLEOTIDE SEQUENCE</scope>
    <source>
        <strain evidence="5">Bkl1</strain>
    </source>
</reference>
<dbReference type="PANTHER" id="PTHR33204:SF37">
    <property type="entry name" value="HTH-TYPE TRANSCRIPTIONAL REGULATOR YODB"/>
    <property type="match status" value="1"/>
</dbReference>
<keyword evidence="1" id="KW-0805">Transcription regulation</keyword>
<evidence type="ECO:0000256" key="2">
    <source>
        <dbReference type="ARBA" id="ARBA00023125"/>
    </source>
</evidence>
<proteinExistence type="predicted"/>
<dbReference type="InterPro" id="IPR002577">
    <property type="entry name" value="HTH_HxlR"/>
</dbReference>
<dbReference type="Pfam" id="PF01638">
    <property type="entry name" value="HxlR"/>
    <property type="match status" value="1"/>
</dbReference>
<dbReference type="Proteomes" id="UP001165492">
    <property type="component" value="Unassembled WGS sequence"/>
</dbReference>
<evidence type="ECO:0000313" key="5">
    <source>
        <dbReference type="EMBL" id="MCC5466799.1"/>
    </source>
</evidence>
<keyword evidence="6" id="KW-1185">Reference proteome</keyword>
<organism evidence="5 6">
    <name type="scientific">Pelosinus baikalensis</name>
    <dbReference type="NCBI Taxonomy" id="2892015"/>
    <lineage>
        <taxon>Bacteria</taxon>
        <taxon>Bacillati</taxon>
        <taxon>Bacillota</taxon>
        <taxon>Negativicutes</taxon>
        <taxon>Selenomonadales</taxon>
        <taxon>Sporomusaceae</taxon>
        <taxon>Pelosinus</taxon>
    </lineage>
</organism>
<accession>A0ABS8HW92</accession>
<dbReference type="PANTHER" id="PTHR33204">
    <property type="entry name" value="TRANSCRIPTIONAL REGULATOR, MARR FAMILY"/>
    <property type="match status" value="1"/>
</dbReference>
<keyword evidence="2" id="KW-0238">DNA-binding</keyword>
<evidence type="ECO:0000256" key="1">
    <source>
        <dbReference type="ARBA" id="ARBA00023015"/>
    </source>
</evidence>
<evidence type="ECO:0000256" key="3">
    <source>
        <dbReference type="ARBA" id="ARBA00023163"/>
    </source>
</evidence>
<dbReference type="SUPFAM" id="SSF46785">
    <property type="entry name" value="Winged helix' DNA-binding domain"/>
    <property type="match status" value="1"/>
</dbReference>
<evidence type="ECO:0000313" key="6">
    <source>
        <dbReference type="Proteomes" id="UP001165492"/>
    </source>
</evidence>
<protein>
    <submittedName>
        <fullName evidence="5">Helix-turn-helix transcriptional regulator</fullName>
    </submittedName>
</protein>